<comment type="similarity">
    <text evidence="3 9">Belongs to the dihydroorotate dehydrogenase family. Type 1 subfamily.</text>
</comment>
<dbReference type="InterPro" id="IPR013785">
    <property type="entry name" value="Aldolase_TIM"/>
</dbReference>
<evidence type="ECO:0000256" key="8">
    <source>
        <dbReference type="ARBA" id="ARBA00023002"/>
    </source>
</evidence>
<feature type="binding site" evidence="9">
    <location>
        <begin position="195"/>
        <end position="196"/>
    </location>
    <ligand>
        <name>substrate</name>
    </ligand>
</feature>
<feature type="binding site" evidence="9">
    <location>
        <begin position="47"/>
        <end position="48"/>
    </location>
    <ligand>
        <name>FMN</name>
        <dbReference type="ChEBI" id="CHEBI:58210"/>
    </ligand>
</feature>
<reference evidence="11" key="1">
    <citation type="journal article" date="2020" name="mSystems">
        <title>Genome- and Community-Level Interaction Insights into Carbon Utilization and Element Cycling Functions of Hydrothermarchaeota in Hydrothermal Sediment.</title>
        <authorList>
            <person name="Zhou Z."/>
            <person name="Liu Y."/>
            <person name="Xu W."/>
            <person name="Pan J."/>
            <person name="Luo Z.H."/>
            <person name="Li M."/>
        </authorList>
    </citation>
    <scope>NUCLEOTIDE SEQUENCE [LARGE SCALE GENOMIC DNA]</scope>
    <source>
        <strain evidence="11">SpSt-579</strain>
    </source>
</reference>
<feature type="binding site" evidence="9">
    <location>
        <position position="131"/>
    </location>
    <ligand>
        <name>substrate</name>
    </ligand>
</feature>
<comment type="subcellular location">
    <subcellularLocation>
        <location evidence="1 9">Cytoplasm</location>
    </subcellularLocation>
</comment>
<feature type="binding site" evidence="9">
    <location>
        <begin position="71"/>
        <end position="75"/>
    </location>
    <ligand>
        <name>substrate</name>
    </ligand>
</feature>
<keyword evidence="4 9" id="KW-0963">Cytoplasm</keyword>
<dbReference type="EC" id="1.3.-.-" evidence="9"/>
<evidence type="ECO:0000256" key="6">
    <source>
        <dbReference type="ARBA" id="ARBA00022643"/>
    </source>
</evidence>
<comment type="pathway">
    <text evidence="2 9">Pyrimidine metabolism; UMP biosynthesis via de novo pathway.</text>
</comment>
<feature type="domain" description="Dihydroorotate dehydrogenase catalytic" evidence="10">
    <location>
        <begin position="10"/>
        <end position="289"/>
    </location>
</feature>
<dbReference type="PANTHER" id="PTHR48109:SF1">
    <property type="entry name" value="DIHYDROOROTATE DEHYDROGENASE (FUMARATE)"/>
    <property type="match status" value="1"/>
</dbReference>
<dbReference type="GO" id="GO:0004152">
    <property type="term" value="F:dihydroorotate dehydrogenase activity"/>
    <property type="evidence" value="ECO:0007669"/>
    <property type="project" value="UniProtKB-UniRule"/>
</dbReference>
<dbReference type="AlphaFoldDB" id="A0A7C4M2R8"/>
<dbReference type="PANTHER" id="PTHR48109">
    <property type="entry name" value="DIHYDROOROTATE DEHYDROGENASE (QUINONE), MITOCHONDRIAL-RELATED"/>
    <property type="match status" value="1"/>
</dbReference>
<name>A0A7C4M2R8_UNCC3</name>
<feature type="binding site" evidence="9">
    <location>
        <position position="47"/>
    </location>
    <ligand>
        <name>substrate</name>
    </ligand>
</feature>
<organism evidence="11">
    <name type="scientific">candidate division CPR3 bacterium</name>
    <dbReference type="NCBI Taxonomy" id="2268181"/>
    <lineage>
        <taxon>Bacteria</taxon>
        <taxon>Bacteria division CPR3</taxon>
    </lineage>
</organism>
<sequence>MFMEIKKNLKIANLSFRNPVLTASGTSGFEEYKDFIDFSKIGSITLKTITYSPRKGNPQPRILEVTGGLLNSIGLENDGFERVYNSLIEKDYLGEYPTNIIFSLAGDGEKDFKEMIEKFSEIKGISMFELNLSCPNVHEGGKTFDSNRKMVEKIVKIAKKCSKKPFTVKLSPSNDFITNSIIAEENGADAVTISNTFYGTKIDIKTRNFYFKNKVAGFSGPAVKPMALWNVYRVCEKVKIPVIASGGISSVEDAIEFMLAGASFLSIGTIGFVEPKMPQIIAEELEKKLKEF</sequence>
<keyword evidence="6 9" id="KW-0288">FMN</keyword>
<keyword evidence="8 9" id="KW-0560">Oxidoreductase</keyword>
<accession>A0A7C4M2R8</accession>
<feature type="binding site" evidence="9">
    <location>
        <begin position="268"/>
        <end position="269"/>
    </location>
    <ligand>
        <name>FMN</name>
        <dbReference type="ChEBI" id="CHEBI:58210"/>
    </ligand>
</feature>
<feature type="binding site" evidence="9">
    <location>
        <begin position="246"/>
        <end position="247"/>
    </location>
    <ligand>
        <name>FMN</name>
        <dbReference type="ChEBI" id="CHEBI:58210"/>
    </ligand>
</feature>
<dbReference type="UniPathway" id="UPA00070"/>
<dbReference type="GO" id="GO:0005737">
    <property type="term" value="C:cytoplasm"/>
    <property type="evidence" value="ECO:0007669"/>
    <property type="project" value="UniProtKB-SubCell"/>
</dbReference>
<dbReference type="EMBL" id="DSYQ01000005">
    <property type="protein sequence ID" value="HGT70933.1"/>
    <property type="molecule type" value="Genomic_DNA"/>
</dbReference>
<evidence type="ECO:0000256" key="4">
    <source>
        <dbReference type="ARBA" id="ARBA00022490"/>
    </source>
</evidence>
<dbReference type="NCBIfam" id="NF005574">
    <property type="entry name" value="PRK07259.1"/>
    <property type="match status" value="1"/>
</dbReference>
<feature type="binding site" evidence="9">
    <location>
        <position position="220"/>
    </location>
    <ligand>
        <name>FMN</name>
        <dbReference type="ChEBI" id="CHEBI:58210"/>
    </ligand>
</feature>
<evidence type="ECO:0000256" key="9">
    <source>
        <dbReference type="HAMAP-Rule" id="MF_00224"/>
    </source>
</evidence>
<keyword evidence="5 9" id="KW-0285">Flavoprotein</keyword>
<comment type="cofactor">
    <cofactor evidence="9">
        <name>FMN</name>
        <dbReference type="ChEBI" id="CHEBI:58210"/>
    </cofactor>
    <text evidence="9">Binds 1 FMN per subunit.</text>
</comment>
<feature type="binding site" evidence="9">
    <location>
        <position position="24"/>
    </location>
    <ligand>
        <name>FMN</name>
        <dbReference type="ChEBI" id="CHEBI:58210"/>
    </ligand>
</feature>
<feature type="binding site" evidence="9">
    <location>
        <position position="131"/>
    </location>
    <ligand>
        <name>FMN</name>
        <dbReference type="ChEBI" id="CHEBI:58210"/>
    </ligand>
</feature>
<dbReference type="InterPro" id="IPR012135">
    <property type="entry name" value="Dihydroorotate_DH_1_2"/>
</dbReference>
<proteinExistence type="inferred from homology"/>
<comment type="caution">
    <text evidence="9">Lacks conserved residue(s) required for the propagation of feature annotation.</text>
</comment>
<dbReference type="GO" id="GO:0006207">
    <property type="term" value="P:'de novo' pyrimidine nucleobase biosynthetic process"/>
    <property type="evidence" value="ECO:0007669"/>
    <property type="project" value="InterPro"/>
</dbReference>
<dbReference type="SUPFAM" id="SSF51395">
    <property type="entry name" value="FMN-linked oxidoreductases"/>
    <property type="match status" value="1"/>
</dbReference>
<feature type="active site" description="Nucleophile" evidence="9">
    <location>
        <position position="134"/>
    </location>
</feature>
<dbReference type="InterPro" id="IPR001295">
    <property type="entry name" value="Dihydroorotate_DH_CS"/>
</dbReference>
<evidence type="ECO:0000256" key="5">
    <source>
        <dbReference type="ARBA" id="ARBA00022630"/>
    </source>
</evidence>
<comment type="catalytic activity">
    <reaction evidence="9">
        <text>(S)-dihydroorotate + A = orotate + AH2</text>
        <dbReference type="Rhea" id="RHEA:18073"/>
        <dbReference type="ChEBI" id="CHEBI:13193"/>
        <dbReference type="ChEBI" id="CHEBI:17499"/>
        <dbReference type="ChEBI" id="CHEBI:30839"/>
        <dbReference type="ChEBI" id="CHEBI:30864"/>
    </reaction>
</comment>
<dbReference type="Gene3D" id="3.20.20.70">
    <property type="entry name" value="Aldolase class I"/>
    <property type="match status" value="1"/>
</dbReference>
<feature type="binding site" evidence="9">
    <location>
        <position position="169"/>
    </location>
    <ligand>
        <name>FMN</name>
        <dbReference type="ChEBI" id="CHEBI:58210"/>
    </ligand>
</feature>
<dbReference type="PROSITE" id="PS00911">
    <property type="entry name" value="DHODEHASE_1"/>
    <property type="match status" value="1"/>
</dbReference>
<evidence type="ECO:0000313" key="11">
    <source>
        <dbReference type="EMBL" id="HGT70933.1"/>
    </source>
</evidence>
<comment type="caution">
    <text evidence="11">The sequence shown here is derived from an EMBL/GenBank/DDBJ whole genome shotgun (WGS) entry which is preliminary data.</text>
</comment>
<dbReference type="Pfam" id="PF01180">
    <property type="entry name" value="DHO_dh"/>
    <property type="match status" value="1"/>
</dbReference>
<dbReference type="InterPro" id="IPR024920">
    <property type="entry name" value="Dihydroorotate_DH_1"/>
</dbReference>
<dbReference type="PIRSF" id="PIRSF000164">
    <property type="entry name" value="DHO_oxidase"/>
    <property type="match status" value="1"/>
</dbReference>
<dbReference type="GO" id="GO:0044205">
    <property type="term" value="P:'de novo' UMP biosynthetic process"/>
    <property type="evidence" value="ECO:0007669"/>
    <property type="project" value="UniProtKB-UniRule"/>
</dbReference>
<evidence type="ECO:0000256" key="7">
    <source>
        <dbReference type="ARBA" id="ARBA00022975"/>
    </source>
</evidence>
<dbReference type="HAMAP" id="MF_00224">
    <property type="entry name" value="DHO_dh_type1"/>
    <property type="match status" value="1"/>
</dbReference>
<evidence type="ECO:0000256" key="2">
    <source>
        <dbReference type="ARBA" id="ARBA00004725"/>
    </source>
</evidence>
<evidence type="ECO:0000256" key="3">
    <source>
        <dbReference type="ARBA" id="ARBA00008008"/>
    </source>
</evidence>
<dbReference type="PROSITE" id="PS00912">
    <property type="entry name" value="DHODEHASE_2"/>
    <property type="match status" value="1"/>
</dbReference>
<dbReference type="InterPro" id="IPR050074">
    <property type="entry name" value="DHO_dehydrogenase"/>
</dbReference>
<protein>
    <recommendedName>
        <fullName evidence="9">Dihydroorotate dehydrogenase</fullName>
        <shortName evidence="9">DHOD</shortName>
        <shortName evidence="9">DHODase</shortName>
        <shortName evidence="9">DHOdehase</shortName>
        <ecNumber evidence="9">1.3.-.-</ecNumber>
    </recommendedName>
</protein>
<gene>
    <name evidence="9" type="primary">pyrD</name>
    <name evidence="11" type="ORF">ENT43_01595</name>
</gene>
<keyword evidence="7 9" id="KW-0665">Pyrimidine biosynthesis</keyword>
<dbReference type="InterPro" id="IPR005720">
    <property type="entry name" value="Dihydroorotate_DH_cat"/>
</dbReference>
<evidence type="ECO:0000256" key="1">
    <source>
        <dbReference type="ARBA" id="ARBA00004496"/>
    </source>
</evidence>
<comment type="function">
    <text evidence="9">Catalyzes the conversion of dihydroorotate to orotate.</text>
</comment>
<evidence type="ECO:0000259" key="10">
    <source>
        <dbReference type="Pfam" id="PF01180"/>
    </source>
</evidence>